<reference evidence="1" key="1">
    <citation type="submission" date="2025-08" db="UniProtKB">
        <authorList>
            <consortium name="Ensembl"/>
        </authorList>
    </citation>
    <scope>IDENTIFICATION</scope>
</reference>
<evidence type="ECO:0000313" key="1">
    <source>
        <dbReference type="Ensembl" id="ENSSMRP00000008687.1"/>
    </source>
</evidence>
<reference evidence="1" key="2">
    <citation type="submission" date="2025-09" db="UniProtKB">
        <authorList>
            <consortium name="Ensembl"/>
        </authorList>
    </citation>
    <scope>IDENTIFICATION</scope>
</reference>
<evidence type="ECO:0000313" key="2">
    <source>
        <dbReference type="Proteomes" id="UP000694421"/>
    </source>
</evidence>
<keyword evidence="2" id="KW-1185">Reference proteome</keyword>
<dbReference type="Ensembl" id="ENSSMRT00000010141.1">
    <property type="protein sequence ID" value="ENSSMRP00000008687.1"/>
    <property type="gene ID" value="ENSSMRG00000006954.1"/>
</dbReference>
<protein>
    <submittedName>
        <fullName evidence="1">Uncharacterized protein</fullName>
    </submittedName>
</protein>
<accession>A0A8D0BIH9</accession>
<proteinExistence type="predicted"/>
<dbReference type="AlphaFoldDB" id="A0A8D0BIH9"/>
<dbReference type="InterPro" id="IPR036282">
    <property type="entry name" value="Glutathione-S-Trfase_C_sf"/>
</dbReference>
<dbReference type="Gene3D" id="1.20.1050.10">
    <property type="match status" value="1"/>
</dbReference>
<dbReference type="Proteomes" id="UP000694421">
    <property type="component" value="Unplaced"/>
</dbReference>
<dbReference type="SUPFAM" id="SSF47616">
    <property type="entry name" value="GST C-terminal domain-like"/>
    <property type="match status" value="1"/>
</dbReference>
<sequence>RCEESEEVMKVGLLQNQVMDFRKSLLIGCYSPNFFKKKNPKTWLFGAATGDKCLAEDKITFVDFLTVEELAHFKVLGKAAAFSKKVPEWGNKSRTEEGQKVPSSCLMAVMGGIPYQAETVF</sequence>
<name>A0A8D0BIH9_SALMN</name>
<organism evidence="1 2">
    <name type="scientific">Salvator merianae</name>
    <name type="common">Argentine black and white tegu</name>
    <name type="synonym">Tupinambis merianae</name>
    <dbReference type="NCBI Taxonomy" id="96440"/>
    <lineage>
        <taxon>Eukaryota</taxon>
        <taxon>Metazoa</taxon>
        <taxon>Chordata</taxon>
        <taxon>Craniata</taxon>
        <taxon>Vertebrata</taxon>
        <taxon>Euteleostomi</taxon>
        <taxon>Lepidosauria</taxon>
        <taxon>Squamata</taxon>
        <taxon>Bifurcata</taxon>
        <taxon>Unidentata</taxon>
        <taxon>Episquamata</taxon>
        <taxon>Laterata</taxon>
        <taxon>Teiioidea</taxon>
        <taxon>Teiidae</taxon>
        <taxon>Salvator</taxon>
    </lineage>
</organism>